<keyword evidence="1" id="KW-0812">Transmembrane</keyword>
<gene>
    <name evidence="3" type="ORF">GCM10008090_25660</name>
</gene>
<protein>
    <recommendedName>
        <fullName evidence="5">LPXTG cell wall anchor domain-containing protein</fullName>
    </recommendedName>
</protein>
<reference evidence="3" key="1">
    <citation type="journal article" date="2014" name="Int. J. Syst. Evol. Microbiol.">
        <title>Complete genome sequence of Corynebacterium casei LMG S-19264T (=DSM 44701T), isolated from a smear-ripened cheese.</title>
        <authorList>
            <consortium name="US DOE Joint Genome Institute (JGI-PGF)"/>
            <person name="Walter F."/>
            <person name="Albersmeier A."/>
            <person name="Kalinowski J."/>
            <person name="Ruckert C."/>
        </authorList>
    </citation>
    <scope>NUCLEOTIDE SEQUENCE</scope>
    <source>
        <strain evidence="3">KCTC 12711</strain>
    </source>
</reference>
<accession>A0A918RX24</accession>
<evidence type="ECO:0000313" key="3">
    <source>
        <dbReference type="EMBL" id="GHA14723.1"/>
    </source>
</evidence>
<evidence type="ECO:0008006" key="5">
    <source>
        <dbReference type="Google" id="ProtNLM"/>
    </source>
</evidence>
<sequence length="247" mass="26776">MKHITRLAISLLLVVLAGIAHAQQTTTSGVVVSTNDAYQTITVRDDATGQRNTYFVGNTTELKSNTGPIDFSDIRRGQVVDLVFDDTDQGRELGSFATDNTEATVEIIPIEFEDHYTISGEVVGTRPAKRTITIRPEGKKNRRTINVPAGVTISRNGKFVEIEDLLIGDTANFKYQETVQGFVLVQDGQATQETGADTREAMQQSSDPVALAPMVLPATASNQFAWLIAGLAALMLAGGLMTFRRIS</sequence>
<dbReference type="EMBL" id="BMXA01000004">
    <property type="protein sequence ID" value="GHA14723.1"/>
    <property type="molecule type" value="Genomic_DNA"/>
</dbReference>
<proteinExistence type="predicted"/>
<evidence type="ECO:0000256" key="2">
    <source>
        <dbReference type="SAM" id="SignalP"/>
    </source>
</evidence>
<dbReference type="AlphaFoldDB" id="A0A918RX24"/>
<evidence type="ECO:0000256" key="1">
    <source>
        <dbReference type="SAM" id="Phobius"/>
    </source>
</evidence>
<feature type="signal peptide" evidence="2">
    <location>
        <begin position="1"/>
        <end position="22"/>
    </location>
</feature>
<keyword evidence="4" id="KW-1185">Reference proteome</keyword>
<organism evidence="3 4">
    <name type="scientific">Arenicella chitinivorans</name>
    <dbReference type="NCBI Taxonomy" id="1329800"/>
    <lineage>
        <taxon>Bacteria</taxon>
        <taxon>Pseudomonadati</taxon>
        <taxon>Pseudomonadota</taxon>
        <taxon>Gammaproteobacteria</taxon>
        <taxon>Arenicellales</taxon>
        <taxon>Arenicellaceae</taxon>
        <taxon>Arenicella</taxon>
    </lineage>
</organism>
<feature type="chain" id="PRO_5038128806" description="LPXTG cell wall anchor domain-containing protein" evidence="2">
    <location>
        <begin position="23"/>
        <end position="247"/>
    </location>
</feature>
<evidence type="ECO:0000313" key="4">
    <source>
        <dbReference type="Proteomes" id="UP000614811"/>
    </source>
</evidence>
<name>A0A918RX24_9GAMM</name>
<keyword evidence="2" id="KW-0732">Signal</keyword>
<dbReference type="NCBIfam" id="TIGR01167">
    <property type="entry name" value="LPXTG_anchor"/>
    <property type="match status" value="1"/>
</dbReference>
<reference evidence="3" key="2">
    <citation type="submission" date="2020-09" db="EMBL/GenBank/DDBJ databases">
        <authorList>
            <person name="Sun Q."/>
            <person name="Kim S."/>
        </authorList>
    </citation>
    <scope>NUCLEOTIDE SEQUENCE</scope>
    <source>
        <strain evidence="3">KCTC 12711</strain>
    </source>
</reference>
<dbReference type="Proteomes" id="UP000614811">
    <property type="component" value="Unassembled WGS sequence"/>
</dbReference>
<keyword evidence="1" id="KW-0472">Membrane</keyword>
<dbReference type="RefSeq" id="WP_189401895.1">
    <property type="nucleotide sequence ID" value="NZ_BMXA01000004.1"/>
</dbReference>
<comment type="caution">
    <text evidence="3">The sequence shown here is derived from an EMBL/GenBank/DDBJ whole genome shotgun (WGS) entry which is preliminary data.</text>
</comment>
<keyword evidence="1" id="KW-1133">Transmembrane helix</keyword>
<feature type="transmembrane region" description="Helical" evidence="1">
    <location>
        <begin position="224"/>
        <end position="243"/>
    </location>
</feature>